<reference evidence="1" key="1">
    <citation type="journal article" date="2020" name="Stud. Mycol.">
        <title>101 Dothideomycetes genomes: a test case for predicting lifestyles and emergence of pathogens.</title>
        <authorList>
            <person name="Haridas S."/>
            <person name="Albert R."/>
            <person name="Binder M."/>
            <person name="Bloem J."/>
            <person name="Labutti K."/>
            <person name="Salamov A."/>
            <person name="Andreopoulos B."/>
            <person name="Baker S."/>
            <person name="Barry K."/>
            <person name="Bills G."/>
            <person name="Bluhm B."/>
            <person name="Cannon C."/>
            <person name="Castanera R."/>
            <person name="Culley D."/>
            <person name="Daum C."/>
            <person name="Ezra D."/>
            <person name="Gonzalez J."/>
            <person name="Henrissat B."/>
            <person name="Kuo A."/>
            <person name="Liang C."/>
            <person name="Lipzen A."/>
            <person name="Lutzoni F."/>
            <person name="Magnuson J."/>
            <person name="Mondo S."/>
            <person name="Nolan M."/>
            <person name="Ohm R."/>
            <person name="Pangilinan J."/>
            <person name="Park H.-J."/>
            <person name="Ramirez L."/>
            <person name="Alfaro M."/>
            <person name="Sun H."/>
            <person name="Tritt A."/>
            <person name="Yoshinaga Y."/>
            <person name="Zwiers L.-H."/>
            <person name="Turgeon B."/>
            <person name="Goodwin S."/>
            <person name="Spatafora J."/>
            <person name="Crous P."/>
            <person name="Grigoriev I."/>
        </authorList>
    </citation>
    <scope>NUCLEOTIDE SEQUENCE</scope>
    <source>
        <strain evidence="1">CBS 125425</strain>
    </source>
</reference>
<dbReference type="AlphaFoldDB" id="A0A9P4QZC9"/>
<organism evidence="1 2">
    <name type="scientific">Polyplosphaeria fusca</name>
    <dbReference type="NCBI Taxonomy" id="682080"/>
    <lineage>
        <taxon>Eukaryota</taxon>
        <taxon>Fungi</taxon>
        <taxon>Dikarya</taxon>
        <taxon>Ascomycota</taxon>
        <taxon>Pezizomycotina</taxon>
        <taxon>Dothideomycetes</taxon>
        <taxon>Pleosporomycetidae</taxon>
        <taxon>Pleosporales</taxon>
        <taxon>Tetraplosphaeriaceae</taxon>
        <taxon>Polyplosphaeria</taxon>
    </lineage>
</organism>
<name>A0A9P4QZC9_9PLEO</name>
<proteinExistence type="predicted"/>
<keyword evidence="2" id="KW-1185">Reference proteome</keyword>
<accession>A0A9P4QZC9</accession>
<evidence type="ECO:0000313" key="1">
    <source>
        <dbReference type="EMBL" id="KAF2733686.1"/>
    </source>
</evidence>
<dbReference type="EMBL" id="ML996158">
    <property type="protein sequence ID" value="KAF2733686.1"/>
    <property type="molecule type" value="Genomic_DNA"/>
</dbReference>
<protein>
    <submittedName>
        <fullName evidence="1">Uncharacterized protein</fullName>
    </submittedName>
</protein>
<sequence>MLSRAASQPALLKKLISKACWMGHVAEGLGLFLAWRSELGSRRRGGVYSASERQIPRSQRKHFPTSRLEAWGRVGIVPIVERVGFGDRCQMHSACLCTPDCADLVDFAFAQKGPETRVSVKTWRCTWSELDSDPFAPRMWSRWDCGLDCDAPYKRSRSRQPCALSMRNQDCCPRNCCRVLESMRGLMWR</sequence>
<gene>
    <name evidence="1" type="ORF">EJ04DRAFT_267811</name>
</gene>
<evidence type="ECO:0000313" key="2">
    <source>
        <dbReference type="Proteomes" id="UP000799444"/>
    </source>
</evidence>
<comment type="caution">
    <text evidence="1">The sequence shown here is derived from an EMBL/GenBank/DDBJ whole genome shotgun (WGS) entry which is preliminary data.</text>
</comment>
<dbReference type="Proteomes" id="UP000799444">
    <property type="component" value="Unassembled WGS sequence"/>
</dbReference>